<evidence type="ECO:0000256" key="4">
    <source>
        <dbReference type="ARBA" id="ARBA00023136"/>
    </source>
</evidence>
<evidence type="ECO:0000313" key="6">
    <source>
        <dbReference type="EMBL" id="KAE9588980.1"/>
    </source>
</evidence>
<dbReference type="InterPro" id="IPR003406">
    <property type="entry name" value="Glyco_trans_14"/>
</dbReference>
<keyword evidence="2" id="KW-0328">Glycosyltransferase</keyword>
<dbReference type="GO" id="GO:0016020">
    <property type="term" value="C:membrane"/>
    <property type="evidence" value="ECO:0007669"/>
    <property type="project" value="UniProtKB-SubCell"/>
</dbReference>
<organism evidence="6 7">
    <name type="scientific">Lupinus albus</name>
    <name type="common">White lupine</name>
    <name type="synonym">Lupinus termis</name>
    <dbReference type="NCBI Taxonomy" id="3870"/>
    <lineage>
        <taxon>Eukaryota</taxon>
        <taxon>Viridiplantae</taxon>
        <taxon>Streptophyta</taxon>
        <taxon>Embryophyta</taxon>
        <taxon>Tracheophyta</taxon>
        <taxon>Spermatophyta</taxon>
        <taxon>Magnoliopsida</taxon>
        <taxon>eudicotyledons</taxon>
        <taxon>Gunneridae</taxon>
        <taxon>Pentapetalae</taxon>
        <taxon>rosids</taxon>
        <taxon>fabids</taxon>
        <taxon>Fabales</taxon>
        <taxon>Fabaceae</taxon>
        <taxon>Papilionoideae</taxon>
        <taxon>50 kb inversion clade</taxon>
        <taxon>genistoids sensu lato</taxon>
        <taxon>core genistoids</taxon>
        <taxon>Genisteae</taxon>
        <taxon>Lupinus</taxon>
    </lineage>
</organism>
<reference evidence="7" key="1">
    <citation type="journal article" date="2020" name="Nat. Commun.">
        <title>Genome sequence of the cluster root forming white lupin.</title>
        <authorList>
            <person name="Hufnagel B."/>
            <person name="Marques A."/>
            <person name="Soriano A."/>
            <person name="Marques L."/>
            <person name="Divol F."/>
            <person name="Doumas P."/>
            <person name="Sallet E."/>
            <person name="Mancinotti D."/>
            <person name="Carrere S."/>
            <person name="Marande W."/>
            <person name="Arribat S."/>
            <person name="Keller J."/>
            <person name="Huneau C."/>
            <person name="Blein T."/>
            <person name="Aime D."/>
            <person name="Laguerre M."/>
            <person name="Taylor J."/>
            <person name="Schubert V."/>
            <person name="Nelson M."/>
            <person name="Geu-Flores F."/>
            <person name="Crespi M."/>
            <person name="Gallardo-Guerrero K."/>
            <person name="Delaux P.-M."/>
            <person name="Salse J."/>
            <person name="Berges H."/>
            <person name="Guyot R."/>
            <person name="Gouzy J."/>
            <person name="Peret B."/>
        </authorList>
    </citation>
    <scope>NUCLEOTIDE SEQUENCE [LARGE SCALE GENOMIC DNA]</scope>
    <source>
        <strain evidence="7">cv. Amiga</strain>
    </source>
</reference>
<comment type="subcellular location">
    <subcellularLocation>
        <location evidence="1">Membrane</location>
        <topology evidence="1">Single-pass type II membrane protein</topology>
    </subcellularLocation>
</comment>
<name>A0A6A4NHS4_LUPAL</name>
<proteinExistence type="predicted"/>
<keyword evidence="5" id="KW-0325">Glycoprotein</keyword>
<comment type="caution">
    <text evidence="6">The sequence shown here is derived from an EMBL/GenBank/DDBJ whole genome shotgun (WGS) entry which is preliminary data.</text>
</comment>
<dbReference type="Pfam" id="PF02485">
    <property type="entry name" value="Branch"/>
    <property type="match status" value="1"/>
</dbReference>
<dbReference type="PANTHER" id="PTHR31042:SF149">
    <property type="entry name" value="CORE-2_I-BRANCHING ENZYME"/>
    <property type="match status" value="1"/>
</dbReference>
<accession>A0A6A4NHS4</accession>
<dbReference type="Proteomes" id="UP000447434">
    <property type="component" value="Chromosome 22"/>
</dbReference>
<protein>
    <submittedName>
        <fullName evidence="6">Putative glycosyl transferase, family 14</fullName>
    </submittedName>
</protein>
<evidence type="ECO:0000313" key="7">
    <source>
        <dbReference type="Proteomes" id="UP000447434"/>
    </source>
</evidence>
<dbReference type="OrthoDB" id="1659372at2759"/>
<dbReference type="EMBL" id="WOCE01000022">
    <property type="protein sequence ID" value="KAE9588980.1"/>
    <property type="molecule type" value="Genomic_DNA"/>
</dbReference>
<evidence type="ECO:0000256" key="5">
    <source>
        <dbReference type="ARBA" id="ARBA00023180"/>
    </source>
</evidence>
<evidence type="ECO:0000256" key="3">
    <source>
        <dbReference type="ARBA" id="ARBA00022679"/>
    </source>
</evidence>
<keyword evidence="4" id="KW-0472">Membrane</keyword>
<keyword evidence="3 6" id="KW-0808">Transferase</keyword>
<dbReference type="AlphaFoldDB" id="A0A6A4NHS4"/>
<dbReference type="PANTHER" id="PTHR31042">
    <property type="entry name" value="CORE-2/I-BRANCHING BETA-1,6-N-ACETYLGLUCOSAMINYLTRANSFERASE FAMILY PROTEIN-RELATED"/>
    <property type="match status" value="1"/>
</dbReference>
<evidence type="ECO:0000256" key="1">
    <source>
        <dbReference type="ARBA" id="ARBA00004606"/>
    </source>
</evidence>
<sequence length="68" mass="7874">MLGLLIESYLQLCFSCVPMHPFDFVYNYLLSTNVSFIESYVDPGPHGNGRYIEHMLPEVEKKDFRKGS</sequence>
<dbReference type="GO" id="GO:0016757">
    <property type="term" value="F:glycosyltransferase activity"/>
    <property type="evidence" value="ECO:0007669"/>
    <property type="project" value="UniProtKB-KW"/>
</dbReference>
<gene>
    <name evidence="6" type="ORF">Lalb_Chr22g0361301</name>
</gene>
<dbReference type="InterPro" id="IPR044174">
    <property type="entry name" value="BC10-like"/>
</dbReference>
<evidence type="ECO:0000256" key="2">
    <source>
        <dbReference type="ARBA" id="ARBA00022676"/>
    </source>
</evidence>
<keyword evidence="7" id="KW-1185">Reference proteome</keyword>